<dbReference type="GO" id="GO:0051536">
    <property type="term" value="F:iron-sulfur cluster binding"/>
    <property type="evidence" value="ECO:0007669"/>
    <property type="project" value="UniProtKB-KW"/>
</dbReference>
<evidence type="ECO:0000313" key="6">
    <source>
        <dbReference type="Proteomes" id="UP000049855"/>
    </source>
</evidence>
<dbReference type="SUPFAM" id="SSF46548">
    <property type="entry name" value="alpha-helical ferredoxin"/>
    <property type="match status" value="1"/>
</dbReference>
<accession>A0A0U1KUA8</accession>
<evidence type="ECO:0000313" key="5">
    <source>
        <dbReference type="EMBL" id="CQR70669.1"/>
    </source>
</evidence>
<sequence length="254" mass="27831">MELQTIEQAVSDFIAGTPLNAAAEIGLDKIYDKPLVGVSRAEDALFETLKADNIVGPNHLSPREWLPAAQAVIAYFLPFSQAVRKANRRGELPAAEWLYARIEGEMVNDALRKYLVEWFQAAGYQAVAPGLDERFAVINRKSNWSERHIAYISGLGTFSLNRSFITTAGAAGRLGSVIVTTDILPTPRSYQTYDEYCSKCGACIKRCPPQAIDATGKNNDICAKYLDGTAVRYKPRYGCGKCQTAVPCEATVPI</sequence>
<feature type="domain" description="4Fe-4S ferredoxin-type" evidence="4">
    <location>
        <begin position="187"/>
        <end position="217"/>
    </location>
</feature>
<dbReference type="RefSeq" id="WP_021169394.1">
    <property type="nucleotide sequence ID" value="NZ_CTRP01000003.1"/>
</dbReference>
<dbReference type="AlphaFoldDB" id="A0A0U1KUA8"/>
<dbReference type="PANTHER" id="PTHR42827:SF1">
    <property type="entry name" value="IRON-SULFUR CLUSTER-BINDING PROTEIN"/>
    <property type="match status" value="1"/>
</dbReference>
<dbReference type="PROSITE" id="PS51379">
    <property type="entry name" value="4FE4S_FER_2"/>
    <property type="match status" value="1"/>
</dbReference>
<keyword evidence="3" id="KW-0411">Iron-sulfur</keyword>
<dbReference type="InterPro" id="IPR017900">
    <property type="entry name" value="4Fe4S_Fe_S_CS"/>
</dbReference>
<evidence type="ECO:0000256" key="2">
    <source>
        <dbReference type="ARBA" id="ARBA00023004"/>
    </source>
</evidence>
<keyword evidence="2" id="KW-0408">Iron</keyword>
<evidence type="ECO:0000256" key="3">
    <source>
        <dbReference type="ARBA" id="ARBA00023014"/>
    </source>
</evidence>
<protein>
    <submittedName>
        <fullName evidence="5">Iron-sulfur cluster-binding protein</fullName>
    </submittedName>
</protein>
<dbReference type="PROSITE" id="PS00198">
    <property type="entry name" value="4FE4S_FER_1"/>
    <property type="match status" value="1"/>
</dbReference>
<evidence type="ECO:0000259" key="4">
    <source>
        <dbReference type="PROSITE" id="PS51379"/>
    </source>
</evidence>
<dbReference type="GO" id="GO:0046872">
    <property type="term" value="F:metal ion binding"/>
    <property type="evidence" value="ECO:0007669"/>
    <property type="project" value="UniProtKB-KW"/>
</dbReference>
<organism evidence="5 6">
    <name type="scientific">Sporomusa ovata</name>
    <dbReference type="NCBI Taxonomy" id="2378"/>
    <lineage>
        <taxon>Bacteria</taxon>
        <taxon>Bacillati</taxon>
        <taxon>Bacillota</taxon>
        <taxon>Negativicutes</taxon>
        <taxon>Selenomonadales</taxon>
        <taxon>Sporomusaceae</taxon>
        <taxon>Sporomusa</taxon>
    </lineage>
</organism>
<dbReference type="EMBL" id="CTRP01000003">
    <property type="protein sequence ID" value="CQR70669.1"/>
    <property type="molecule type" value="Genomic_DNA"/>
</dbReference>
<dbReference type="PANTHER" id="PTHR42827">
    <property type="entry name" value="IRON-SULFUR CLUSTER-BINDING PROTEIN-RELATED"/>
    <property type="match status" value="1"/>
</dbReference>
<dbReference type="Proteomes" id="UP000049855">
    <property type="component" value="Unassembled WGS sequence"/>
</dbReference>
<dbReference type="InterPro" id="IPR017896">
    <property type="entry name" value="4Fe4S_Fe-S-bd"/>
</dbReference>
<proteinExistence type="predicted"/>
<keyword evidence="1" id="KW-0479">Metal-binding</keyword>
<name>A0A0U1KUA8_9FIRM</name>
<gene>
    <name evidence="5" type="ORF">SpAn4DRAFT_1647</name>
</gene>
<keyword evidence="6" id="KW-1185">Reference proteome</keyword>
<reference evidence="6" key="1">
    <citation type="submission" date="2015-03" db="EMBL/GenBank/DDBJ databases">
        <authorList>
            <person name="Nijsse Bart"/>
        </authorList>
    </citation>
    <scope>NUCLEOTIDE SEQUENCE [LARGE SCALE GENOMIC DNA]</scope>
</reference>
<evidence type="ECO:0000256" key="1">
    <source>
        <dbReference type="ARBA" id="ARBA00022723"/>
    </source>
</evidence>